<sequence length="426" mass="47187">MSLASWLGFSVKPLPPLSVTAQPILDLVLEDIRGQSVEKLWKEQPHLRTVVGFVARNIAQLGLHAYERDENDGRVRQRGTALSRLLSKPNAQTTGYELINATVADMCLYDQAFWYFGKDANSESGWTIRQIPPKWISGTYESTAFSHGGYKVRFPEGGGVEIKVPAESMLVFHGWDPLDPRRGSSAVQALKAILAEQIHAQVYRDQNWRKGVRARSYLSRPVGAPDWKGEPRSKFIKGWKEFAGDGGDSAGGVPLLEDGMELKQLGFSAKEDEYIEANKLSLATCSQVFHVNPTMIGLLDNANYSNVREFRRMLYGDTLGPMIEQIQQRVNTFLVPLVVEPELDVYVEFNIAAKLAGSFEEQASVMASAVGAPYMTVNEARAKQNMPAIDGGDVLIRNLYQTTTNEDGTGSSPPDDADKSSPPMRW</sequence>
<keyword evidence="3" id="KW-1185">Reference proteome</keyword>
<dbReference type="InterPro" id="IPR006427">
    <property type="entry name" value="Portal_HK97"/>
</dbReference>
<dbReference type="RefSeq" id="WP_317541277.1">
    <property type="nucleotide sequence ID" value="NZ_JAWLKB010000004.1"/>
</dbReference>
<dbReference type="Proteomes" id="UP001185927">
    <property type="component" value="Unassembled WGS sequence"/>
</dbReference>
<evidence type="ECO:0000313" key="2">
    <source>
        <dbReference type="EMBL" id="MDV6267067.1"/>
    </source>
</evidence>
<evidence type="ECO:0000313" key="3">
    <source>
        <dbReference type="Proteomes" id="UP001185927"/>
    </source>
</evidence>
<feature type="region of interest" description="Disordered" evidence="1">
    <location>
        <begin position="403"/>
        <end position="426"/>
    </location>
</feature>
<evidence type="ECO:0000256" key="1">
    <source>
        <dbReference type="SAM" id="MobiDB-lite"/>
    </source>
</evidence>
<name>A0ABU4BS72_RHOGO</name>
<protein>
    <submittedName>
        <fullName evidence="2">Phage portal protein</fullName>
    </submittedName>
</protein>
<comment type="caution">
    <text evidence="2">The sequence shown here is derived from an EMBL/GenBank/DDBJ whole genome shotgun (WGS) entry which is preliminary data.</text>
</comment>
<reference evidence="2 3" key="1">
    <citation type="submission" date="2023-10" db="EMBL/GenBank/DDBJ databases">
        <title>Development of a sustainable strategy for remediation of hydrocarbon-contaminated territories based on the waste exchange concept.</title>
        <authorList>
            <person name="Krivoruchko A."/>
        </authorList>
    </citation>
    <scope>NUCLEOTIDE SEQUENCE [LARGE SCALE GENOMIC DNA]</scope>
    <source>
        <strain evidence="2 3">IEGM 1203</strain>
    </source>
</reference>
<gene>
    <name evidence="2" type="ORF">R3Q16_10675</name>
</gene>
<proteinExistence type="predicted"/>
<dbReference type="Pfam" id="PF04860">
    <property type="entry name" value="Phage_portal"/>
    <property type="match status" value="1"/>
</dbReference>
<dbReference type="NCBIfam" id="TIGR01537">
    <property type="entry name" value="portal_HK97"/>
    <property type="match status" value="1"/>
</dbReference>
<dbReference type="EMBL" id="JAWLKB010000004">
    <property type="protein sequence ID" value="MDV6267067.1"/>
    <property type="molecule type" value="Genomic_DNA"/>
</dbReference>
<accession>A0ABU4BS72</accession>
<organism evidence="2 3">
    <name type="scientific">Rhodococcus globerulus</name>
    <dbReference type="NCBI Taxonomy" id="33008"/>
    <lineage>
        <taxon>Bacteria</taxon>
        <taxon>Bacillati</taxon>
        <taxon>Actinomycetota</taxon>
        <taxon>Actinomycetes</taxon>
        <taxon>Mycobacteriales</taxon>
        <taxon>Nocardiaceae</taxon>
        <taxon>Rhodococcus</taxon>
    </lineage>
</organism>
<dbReference type="InterPro" id="IPR006944">
    <property type="entry name" value="Phage/GTA_portal"/>
</dbReference>